<comment type="caution">
    <text evidence="2">The sequence shown here is derived from an EMBL/GenBank/DDBJ whole genome shotgun (WGS) entry which is preliminary data.</text>
</comment>
<keyword evidence="1" id="KW-0812">Transmembrane</keyword>
<proteinExistence type="predicted"/>
<reference evidence="2 3" key="1">
    <citation type="submission" date="2021-10" db="EMBL/GenBank/DDBJ databases">
        <title>Draft genome of Aestuariibacter halophilus JC2043.</title>
        <authorList>
            <person name="Emsley S.A."/>
            <person name="Pfannmuller K.M."/>
            <person name="Ushijima B."/>
            <person name="Saw J.H."/>
            <person name="Videau P."/>
        </authorList>
    </citation>
    <scope>NUCLEOTIDE SEQUENCE [LARGE SCALE GENOMIC DNA]</scope>
    <source>
        <strain evidence="2 3">JC2043</strain>
    </source>
</reference>
<dbReference type="Proteomes" id="UP001520878">
    <property type="component" value="Unassembled WGS sequence"/>
</dbReference>
<keyword evidence="1" id="KW-1133">Transmembrane helix</keyword>
<name>A0ABS8G5R4_9ALTE</name>
<sequence length="75" mass="8389">MESELVTAFVGAGGLGGAYALFNWLLSGVKKDLSDYKLHVAETYVSKGEYEQHVRRIEKSLDEVKAMIQILVEKK</sequence>
<dbReference type="RefSeq" id="WP_229158404.1">
    <property type="nucleotide sequence ID" value="NZ_JAJEWP010000001.1"/>
</dbReference>
<evidence type="ECO:0000313" key="2">
    <source>
        <dbReference type="EMBL" id="MCC2615947.1"/>
    </source>
</evidence>
<keyword evidence="3" id="KW-1185">Reference proteome</keyword>
<evidence type="ECO:0000313" key="3">
    <source>
        <dbReference type="Proteomes" id="UP001520878"/>
    </source>
</evidence>
<protein>
    <submittedName>
        <fullName evidence="2">Uncharacterized protein</fullName>
    </submittedName>
</protein>
<evidence type="ECO:0000256" key="1">
    <source>
        <dbReference type="SAM" id="Phobius"/>
    </source>
</evidence>
<organism evidence="2 3">
    <name type="scientific">Fluctibacter halophilus</name>
    <dbReference type="NCBI Taxonomy" id="226011"/>
    <lineage>
        <taxon>Bacteria</taxon>
        <taxon>Pseudomonadati</taxon>
        <taxon>Pseudomonadota</taxon>
        <taxon>Gammaproteobacteria</taxon>
        <taxon>Alteromonadales</taxon>
        <taxon>Alteromonadaceae</taxon>
        <taxon>Fluctibacter</taxon>
    </lineage>
</organism>
<keyword evidence="1" id="KW-0472">Membrane</keyword>
<dbReference type="EMBL" id="JAJEWP010000001">
    <property type="protein sequence ID" value="MCC2615947.1"/>
    <property type="molecule type" value="Genomic_DNA"/>
</dbReference>
<accession>A0ABS8G5R4</accession>
<feature type="transmembrane region" description="Helical" evidence="1">
    <location>
        <begin position="6"/>
        <end position="26"/>
    </location>
</feature>
<gene>
    <name evidence="2" type="ORF">LJ739_06810</name>
</gene>